<gene>
    <name evidence="1" type="ORF">SDC9_47057</name>
</gene>
<protein>
    <submittedName>
        <fullName evidence="1">Uncharacterized protein</fullName>
    </submittedName>
</protein>
<dbReference type="AlphaFoldDB" id="A0A644WAI2"/>
<evidence type="ECO:0000313" key="1">
    <source>
        <dbReference type="EMBL" id="MPM00825.1"/>
    </source>
</evidence>
<organism evidence="1">
    <name type="scientific">bioreactor metagenome</name>
    <dbReference type="NCBI Taxonomy" id="1076179"/>
    <lineage>
        <taxon>unclassified sequences</taxon>
        <taxon>metagenomes</taxon>
        <taxon>ecological metagenomes</taxon>
    </lineage>
</organism>
<dbReference type="EMBL" id="VSSQ01000756">
    <property type="protein sequence ID" value="MPM00825.1"/>
    <property type="molecule type" value="Genomic_DNA"/>
</dbReference>
<name>A0A644WAI2_9ZZZZ</name>
<comment type="caution">
    <text evidence="1">The sequence shown here is derived from an EMBL/GenBank/DDBJ whole genome shotgun (WGS) entry which is preliminary data.</text>
</comment>
<sequence length="134" mass="14800">MKRISLFGLIGIMLLLLGVFIGCEEDTPLGEGTITFRIGDVVSEKHYFFTGDSNLDAHFRAESRPGSFLIVLGTMGEFTSPAVQIGTWTCQVYELDSSASYDATITDDMIVRRDTAISVIVTEDADTLYTVDWE</sequence>
<reference evidence="1" key="1">
    <citation type="submission" date="2019-08" db="EMBL/GenBank/DDBJ databases">
        <authorList>
            <person name="Kucharzyk K."/>
            <person name="Murdoch R.W."/>
            <person name="Higgins S."/>
            <person name="Loffler F."/>
        </authorList>
    </citation>
    <scope>NUCLEOTIDE SEQUENCE</scope>
</reference>
<accession>A0A644WAI2</accession>
<proteinExistence type="predicted"/>
<dbReference type="PROSITE" id="PS51257">
    <property type="entry name" value="PROKAR_LIPOPROTEIN"/>
    <property type="match status" value="1"/>
</dbReference>